<evidence type="ECO:0000256" key="1">
    <source>
        <dbReference type="SAM" id="MobiDB-lite"/>
    </source>
</evidence>
<protein>
    <recommendedName>
        <fullName evidence="5">Transmembrane protein</fullName>
    </recommendedName>
</protein>
<evidence type="ECO:0000256" key="2">
    <source>
        <dbReference type="SAM" id="Phobius"/>
    </source>
</evidence>
<evidence type="ECO:0008006" key="5">
    <source>
        <dbReference type="Google" id="ProtNLM"/>
    </source>
</evidence>
<keyword evidence="2" id="KW-1133">Transmembrane helix</keyword>
<accession>D3B0P2</accession>
<feature type="transmembrane region" description="Helical" evidence="2">
    <location>
        <begin position="150"/>
        <end position="169"/>
    </location>
</feature>
<gene>
    <name evidence="3" type="ORF">PPL_01859</name>
</gene>
<feature type="transmembrane region" description="Helical" evidence="2">
    <location>
        <begin position="223"/>
        <end position="242"/>
    </location>
</feature>
<feature type="transmembrane region" description="Helical" evidence="2">
    <location>
        <begin position="431"/>
        <end position="455"/>
    </location>
</feature>
<evidence type="ECO:0000313" key="3">
    <source>
        <dbReference type="EMBL" id="EFA84866.1"/>
    </source>
</evidence>
<feature type="transmembrane region" description="Helical" evidence="2">
    <location>
        <begin position="189"/>
        <end position="211"/>
    </location>
</feature>
<name>D3B0P2_HETP5</name>
<organism evidence="3 4">
    <name type="scientific">Heterostelium pallidum (strain ATCC 26659 / Pp 5 / PN500)</name>
    <name type="common">Cellular slime mold</name>
    <name type="synonym">Polysphondylium pallidum</name>
    <dbReference type="NCBI Taxonomy" id="670386"/>
    <lineage>
        <taxon>Eukaryota</taxon>
        <taxon>Amoebozoa</taxon>
        <taxon>Evosea</taxon>
        <taxon>Eumycetozoa</taxon>
        <taxon>Dictyostelia</taxon>
        <taxon>Acytosteliales</taxon>
        <taxon>Acytosteliaceae</taxon>
        <taxon>Heterostelium</taxon>
    </lineage>
</organism>
<comment type="caution">
    <text evidence="3">The sequence shown here is derived from an EMBL/GenBank/DDBJ whole genome shotgun (WGS) entry which is preliminary data.</text>
</comment>
<dbReference type="EMBL" id="ADBJ01000008">
    <property type="protein sequence ID" value="EFA84866.1"/>
    <property type="molecule type" value="Genomic_DNA"/>
</dbReference>
<keyword evidence="4" id="KW-1185">Reference proteome</keyword>
<feature type="region of interest" description="Disordered" evidence="1">
    <location>
        <begin position="31"/>
        <end position="126"/>
    </location>
</feature>
<keyword evidence="2" id="KW-0472">Membrane</keyword>
<feature type="transmembrane region" description="Helical" evidence="2">
    <location>
        <begin position="320"/>
        <end position="343"/>
    </location>
</feature>
<dbReference type="RefSeq" id="XP_020436977.1">
    <property type="nucleotide sequence ID" value="XM_020572860.1"/>
</dbReference>
<feature type="compositionally biased region" description="Acidic residues" evidence="1">
    <location>
        <begin position="70"/>
        <end position="93"/>
    </location>
</feature>
<feature type="compositionally biased region" description="Basic and acidic residues" evidence="1">
    <location>
        <begin position="99"/>
        <end position="126"/>
    </location>
</feature>
<feature type="transmembrane region" description="Helical" evidence="2">
    <location>
        <begin position="475"/>
        <end position="497"/>
    </location>
</feature>
<feature type="transmembrane region" description="Helical" evidence="2">
    <location>
        <begin position="285"/>
        <end position="308"/>
    </location>
</feature>
<feature type="transmembrane region" description="Helical" evidence="2">
    <location>
        <begin position="517"/>
        <end position="540"/>
    </location>
</feature>
<evidence type="ECO:0000313" key="4">
    <source>
        <dbReference type="Proteomes" id="UP000001396"/>
    </source>
</evidence>
<dbReference type="GeneID" id="31357386"/>
<reference evidence="3 4" key="1">
    <citation type="journal article" date="2011" name="Genome Res.">
        <title>Phylogeny-wide analysis of social amoeba genomes highlights ancient origins for complex intercellular communication.</title>
        <authorList>
            <person name="Heidel A.J."/>
            <person name="Lawal H.M."/>
            <person name="Felder M."/>
            <person name="Schilde C."/>
            <person name="Helps N.R."/>
            <person name="Tunggal B."/>
            <person name="Rivero F."/>
            <person name="John U."/>
            <person name="Schleicher M."/>
            <person name="Eichinger L."/>
            <person name="Platzer M."/>
            <person name="Noegel A.A."/>
            <person name="Schaap P."/>
            <person name="Gloeckner G."/>
        </authorList>
    </citation>
    <scope>NUCLEOTIDE SEQUENCE [LARGE SCALE GENOMIC DNA]</scope>
    <source>
        <strain evidence="4">ATCC 26659 / Pp 5 / PN500</strain>
    </source>
</reference>
<dbReference type="AlphaFoldDB" id="D3B0P2"/>
<dbReference type="InParanoid" id="D3B0P2"/>
<proteinExistence type="predicted"/>
<keyword evidence="2" id="KW-0812">Transmembrane</keyword>
<dbReference type="Proteomes" id="UP000001396">
    <property type="component" value="Unassembled WGS sequence"/>
</dbReference>
<feature type="transmembrane region" description="Helical" evidence="2">
    <location>
        <begin position="248"/>
        <end position="273"/>
    </location>
</feature>
<sequence length="575" mass="65510">MSQSNLDNTSVGNDEIGIVVTDVDNNTINIRYRNNEGDAQNHLTPPASPSQPGDLERHRTPLSEIVTLDSIEDTQADDEVDSDYTDSEDEDREGADTISNERGDVEMRSVNDDGDKNKLERKESKKMNHRRNKLSLPWHTLELTWDYAKVMFICAITTIIGAFVIWAFSKPNYVIHNNGTLKYFHQESIAILVCGFFVSGLTIFTCIQFIAIYGLKRAIDTKFYLWALAALALFTVVPWGMYVGKVSYWYWLGDVILLILGYCGLCFVMGFLGKKYQTTQERRRNALAFLGTETLVSATALLYGMFFIQVYTNFSDYAKIVWRLVIHPIYFEIFMMIPVRLLVTKQMEKKGVSIMHSLAVVHAQAHISTLGRMMISTINEIEFTIISVFLLNIGKLVFRSSVQIRDKYASRVLEKVMGTEHKESKKFVRAVGLFTEMIMENASIPASAFMMWLFYDRRALFFLPYPSGGSFTFDAAVINVVIQIVIAIPFDIITLIINERYFGLPLERAWKKMREKWLPFFGFLIYGVITMGMIGVLWMACRLPRFITCKSENVCDFNPTNSTNSQDSSNSTSGS</sequence>